<dbReference type="PANTHER" id="PTHR40765">
    <property type="entry name" value="ESX-2 SECRETION SYSTEM ATPASE ECCB2"/>
    <property type="match status" value="1"/>
</dbReference>
<sequence>MASRRDELNAYTAARKRTVGAFLLPSGGGNDEDAPRPVKAVLPSVVIGVVIVAGFAMWGVIKPAAPQGWDSGSNIIQGKQSTTRYVVLPGDKNTKVLHQVLNMSSARLVLPANAKVVIVEDKVLDAYPNHGATIGISYAPDKLPKADVAGRTDKKWSVCNSPGEDEKKPPNQAVFVAADKDAARLADPKLVLGPGESMYVQAPTDSAGLAGQFMVDRTGTRHLIGSATSTRTENELIAGSLYGSDGALKPQRVTEDWLRTLAVGEAIEFQTPPDFKDNQVVPSRLTQLTKPEERRVGRVLNYDKSYFMVGVDSLYAISPFQAKVALNNPKLGKTYDGAPAKIYTLSAAEYAALRSVMQEAPMKDAADIPDEMPTGKAVNHEGRNRLCSTFEGMDGTKIKRSVWAAPEYPAPIAAGASSARVSPGHGLLFRSQESTDPNGPGANFLITETGLRYPVPTNNDGTKAGASAAPKDPGQEQQPAQEQPNENQARLGFDKVTPVPVPSLWANLVPAGPSLNRSDALQPQLA</sequence>
<dbReference type="PANTHER" id="PTHR40765:SF2">
    <property type="entry name" value="ESX-2 SECRETION SYSTEM ATPASE ECCB2"/>
    <property type="match status" value="1"/>
</dbReference>
<evidence type="ECO:0000256" key="2">
    <source>
        <dbReference type="SAM" id="Phobius"/>
    </source>
</evidence>
<proteinExistence type="predicted"/>
<dbReference type="Gene3D" id="3.30.2390.20">
    <property type="entry name" value="Type VII secretion system EccB, repeat 1 domain"/>
    <property type="match status" value="1"/>
</dbReference>
<dbReference type="Pfam" id="PF05108">
    <property type="entry name" value="T7SS_ESX1_EccB"/>
    <property type="match status" value="1"/>
</dbReference>
<protein>
    <submittedName>
        <fullName evidence="3">Type VII secretion protein EccB</fullName>
    </submittedName>
</protein>
<reference evidence="3" key="1">
    <citation type="submission" date="2024-07" db="EMBL/GenBank/DDBJ databases">
        <title>Complete genome sequences of cellulolytic bacteria, Kitasatospora sp. CMC57 and Streptomyces sp. CMC78, isolated from Japanese agricultural soil.</title>
        <authorList>
            <person name="Hashimoto T."/>
            <person name="Ito M."/>
            <person name="Iwamoto M."/>
            <person name="Fukahori D."/>
            <person name="Shoda T."/>
            <person name="Sakoda M."/>
            <person name="Morohoshi T."/>
            <person name="Mitsuboshi M."/>
            <person name="Nishizawa T."/>
        </authorList>
    </citation>
    <scope>NUCLEOTIDE SEQUENCE</scope>
    <source>
        <strain evidence="3">CMC57</strain>
    </source>
</reference>
<keyword evidence="2" id="KW-1133">Transmembrane helix</keyword>
<organism evidence="3">
    <name type="scientific">Kitasatospora sp. CMC57</name>
    <dbReference type="NCBI Taxonomy" id="3231513"/>
    <lineage>
        <taxon>Bacteria</taxon>
        <taxon>Bacillati</taxon>
        <taxon>Actinomycetota</taxon>
        <taxon>Actinomycetes</taxon>
        <taxon>Kitasatosporales</taxon>
        <taxon>Streptomycetaceae</taxon>
        <taxon>Kitasatospora</taxon>
    </lineage>
</organism>
<evidence type="ECO:0000313" key="3">
    <source>
        <dbReference type="EMBL" id="BFP45783.1"/>
    </source>
</evidence>
<name>A0AB33K1I9_9ACTN</name>
<dbReference type="AlphaFoldDB" id="A0AB33K1I9"/>
<keyword evidence="2" id="KW-0812">Transmembrane</keyword>
<feature type="transmembrane region" description="Helical" evidence="2">
    <location>
        <begin position="40"/>
        <end position="61"/>
    </location>
</feature>
<feature type="compositionally biased region" description="Low complexity" evidence="1">
    <location>
        <begin position="475"/>
        <end position="489"/>
    </location>
</feature>
<gene>
    <name evidence="3" type="primary">eccB</name>
    <name evidence="3" type="ORF">KCMC57_21510</name>
</gene>
<keyword evidence="2" id="KW-0472">Membrane</keyword>
<evidence type="ECO:0000256" key="1">
    <source>
        <dbReference type="SAM" id="MobiDB-lite"/>
    </source>
</evidence>
<dbReference type="EMBL" id="AP035881">
    <property type="protein sequence ID" value="BFP45783.1"/>
    <property type="molecule type" value="Genomic_DNA"/>
</dbReference>
<dbReference type="InterPro" id="IPR007795">
    <property type="entry name" value="T7SS_EccB"/>
</dbReference>
<dbReference type="RefSeq" id="WP_407988256.1">
    <property type="nucleotide sequence ID" value="NZ_AP035881.2"/>
</dbReference>
<accession>A0AB33K1I9</accession>
<feature type="region of interest" description="Disordered" evidence="1">
    <location>
        <begin position="452"/>
        <end position="526"/>
    </location>
</feature>
<dbReference type="InterPro" id="IPR044857">
    <property type="entry name" value="T7SS_EccB_R1"/>
</dbReference>
<feature type="compositionally biased region" description="Polar residues" evidence="1">
    <location>
        <begin position="515"/>
        <end position="526"/>
    </location>
</feature>
<dbReference type="GO" id="GO:0005576">
    <property type="term" value="C:extracellular region"/>
    <property type="evidence" value="ECO:0007669"/>
    <property type="project" value="TreeGrafter"/>
</dbReference>